<gene>
    <name evidence="1" type="ORF">CBLFYP62_03717</name>
</gene>
<organism evidence="1">
    <name type="scientific">Clostridium butyricum</name>
    <dbReference type="NCBI Taxonomy" id="1492"/>
    <lineage>
        <taxon>Bacteria</taxon>
        <taxon>Bacillati</taxon>
        <taxon>Bacillota</taxon>
        <taxon>Clostridia</taxon>
        <taxon>Eubacteriales</taxon>
        <taxon>Clostridiaceae</taxon>
        <taxon>Clostridium</taxon>
    </lineage>
</organism>
<evidence type="ECO:0000313" key="1">
    <source>
        <dbReference type="EMBL" id="VYU74357.1"/>
    </source>
</evidence>
<dbReference type="AlphaFoldDB" id="A0A6M0UCQ4"/>
<protein>
    <submittedName>
        <fullName evidence="1">Uncharacterized protein</fullName>
    </submittedName>
</protein>
<dbReference type="RefSeq" id="WP_156737207.1">
    <property type="nucleotide sequence ID" value="NZ_CACRTU010000048.1"/>
</dbReference>
<reference evidence="1" key="1">
    <citation type="submission" date="2019-11" db="EMBL/GenBank/DDBJ databases">
        <authorList>
            <person name="Feng L."/>
        </authorList>
    </citation>
    <scope>NUCLEOTIDE SEQUENCE</scope>
    <source>
        <strain evidence="1">CButyricumLFYP62</strain>
    </source>
</reference>
<proteinExistence type="predicted"/>
<accession>A0A6M0UCQ4</accession>
<dbReference type="EMBL" id="CACRTU010000048">
    <property type="protein sequence ID" value="VYU74357.1"/>
    <property type="molecule type" value="Genomic_DNA"/>
</dbReference>
<sequence length="212" mass="25185">MKEYIPLVTFSIGIILSIVSVFNREQEKGEKLQDEYFKILVSYFRAKQINKSLDIIDYFNRYKFKEICIPPYIFYLVDKNQREILEKVIQVDYWLNYPNMINNTFRVVDKFSRLMYFICIIAAFVVIGVCASGILFNMKFLIFYNGSHDYIIKSIGAVIASIFELVIIKVTMSFTKNMGKDIDEYNSGIRMINKFIKRKVKIYEKRKGKYYI</sequence>
<name>A0A6M0UCQ4_CLOBU</name>